<comment type="caution">
    <text evidence="2">The sequence shown here is derived from an EMBL/GenBank/DDBJ whole genome shotgun (WGS) entry which is preliminary data.</text>
</comment>
<evidence type="ECO:0000313" key="2">
    <source>
        <dbReference type="EMBL" id="KAF2091565.1"/>
    </source>
</evidence>
<feature type="transmembrane region" description="Helical" evidence="1">
    <location>
        <begin position="120"/>
        <end position="143"/>
    </location>
</feature>
<keyword evidence="1" id="KW-0472">Membrane</keyword>
<gene>
    <name evidence="2" type="ORF">K490DRAFT_31548</name>
</gene>
<feature type="transmembrane region" description="Helical" evidence="1">
    <location>
        <begin position="159"/>
        <end position="183"/>
    </location>
</feature>
<dbReference type="AlphaFoldDB" id="A0A9P4HYH7"/>
<keyword evidence="3" id="KW-1185">Reference proteome</keyword>
<dbReference type="Proteomes" id="UP000799776">
    <property type="component" value="Unassembled WGS sequence"/>
</dbReference>
<reference evidence="2" key="1">
    <citation type="journal article" date="2020" name="Stud. Mycol.">
        <title>101 Dothideomycetes genomes: a test case for predicting lifestyles and emergence of pathogens.</title>
        <authorList>
            <person name="Haridas S."/>
            <person name="Albert R."/>
            <person name="Binder M."/>
            <person name="Bloem J."/>
            <person name="Labutti K."/>
            <person name="Salamov A."/>
            <person name="Andreopoulos B."/>
            <person name="Baker S."/>
            <person name="Barry K."/>
            <person name="Bills G."/>
            <person name="Bluhm B."/>
            <person name="Cannon C."/>
            <person name="Castanera R."/>
            <person name="Culley D."/>
            <person name="Daum C."/>
            <person name="Ezra D."/>
            <person name="Gonzalez J."/>
            <person name="Henrissat B."/>
            <person name="Kuo A."/>
            <person name="Liang C."/>
            <person name="Lipzen A."/>
            <person name="Lutzoni F."/>
            <person name="Magnuson J."/>
            <person name="Mondo S."/>
            <person name="Nolan M."/>
            <person name="Ohm R."/>
            <person name="Pangilinan J."/>
            <person name="Park H.-J."/>
            <person name="Ramirez L."/>
            <person name="Alfaro M."/>
            <person name="Sun H."/>
            <person name="Tritt A."/>
            <person name="Yoshinaga Y."/>
            <person name="Zwiers L.-H."/>
            <person name="Turgeon B."/>
            <person name="Goodwin S."/>
            <person name="Spatafora J."/>
            <person name="Crous P."/>
            <person name="Grigoriev I."/>
        </authorList>
    </citation>
    <scope>NUCLEOTIDE SEQUENCE</scope>
    <source>
        <strain evidence="2">CBS 121410</strain>
    </source>
</reference>
<accession>A0A9P4HYH7</accession>
<dbReference type="Gene3D" id="1.20.140.150">
    <property type="match status" value="1"/>
</dbReference>
<evidence type="ECO:0000313" key="3">
    <source>
        <dbReference type="Proteomes" id="UP000799776"/>
    </source>
</evidence>
<name>A0A9P4HYH7_9PEZI</name>
<feature type="transmembrane region" description="Helical" evidence="1">
    <location>
        <begin position="5"/>
        <end position="26"/>
    </location>
</feature>
<protein>
    <submittedName>
        <fullName evidence="2">Uncharacterized protein</fullName>
    </submittedName>
</protein>
<feature type="transmembrane region" description="Helical" evidence="1">
    <location>
        <begin position="85"/>
        <end position="108"/>
    </location>
</feature>
<organism evidence="2 3">
    <name type="scientific">Saccharata proteae CBS 121410</name>
    <dbReference type="NCBI Taxonomy" id="1314787"/>
    <lineage>
        <taxon>Eukaryota</taxon>
        <taxon>Fungi</taxon>
        <taxon>Dikarya</taxon>
        <taxon>Ascomycota</taxon>
        <taxon>Pezizomycotina</taxon>
        <taxon>Dothideomycetes</taxon>
        <taxon>Dothideomycetes incertae sedis</taxon>
        <taxon>Botryosphaeriales</taxon>
        <taxon>Saccharataceae</taxon>
        <taxon>Saccharata</taxon>
    </lineage>
</organism>
<sequence>MTRRIVYGIGLWATLAACAMTIASIIEPRWLSYEVKAHGQHGRNVKVTYGLHRRCDSISGTCTDFPEYEDCHGDNWSFCSMWRSVGFLMSFAVIIEAAALIAYAVIILGGKQKRDKGWKIVCGLLGLAGAVQCASMAIVAFLYDHDERFFPPGWALDNSWILCTVSWSVLVLSVAGLAGAAIAMPEEGDYELIPEGRM</sequence>
<dbReference type="PROSITE" id="PS51257">
    <property type="entry name" value="PROKAR_LIPOPROTEIN"/>
    <property type="match status" value="1"/>
</dbReference>
<keyword evidence="1" id="KW-0812">Transmembrane</keyword>
<keyword evidence="1" id="KW-1133">Transmembrane helix</keyword>
<dbReference type="OrthoDB" id="61370at2759"/>
<evidence type="ECO:0000256" key="1">
    <source>
        <dbReference type="SAM" id="Phobius"/>
    </source>
</evidence>
<dbReference type="EMBL" id="ML978711">
    <property type="protein sequence ID" value="KAF2091565.1"/>
    <property type="molecule type" value="Genomic_DNA"/>
</dbReference>
<proteinExistence type="predicted"/>